<keyword evidence="3" id="KW-0560">Oxidoreductase</keyword>
<dbReference type="PRINTS" id="PR00069">
    <property type="entry name" value="ALDKETRDTASE"/>
</dbReference>
<dbReference type="Pfam" id="PF00248">
    <property type="entry name" value="Aldo_ket_red"/>
    <property type="match status" value="1"/>
</dbReference>
<name>A0A124FMX8_9CHLR</name>
<dbReference type="Proteomes" id="UP000064249">
    <property type="component" value="Unassembled WGS sequence"/>
</dbReference>
<dbReference type="SUPFAM" id="SSF51430">
    <property type="entry name" value="NAD(P)-linked oxidoreductase"/>
    <property type="match status" value="1"/>
</dbReference>
<evidence type="ECO:0000313" key="5">
    <source>
        <dbReference type="EMBL" id="KUK46166.1"/>
    </source>
</evidence>
<dbReference type="AlphaFoldDB" id="A0A124FMX8"/>
<comment type="caution">
    <text evidence="5">The sequence shown here is derived from an EMBL/GenBank/DDBJ whole genome shotgun (WGS) entry which is preliminary data.</text>
</comment>
<dbReference type="InterPro" id="IPR020471">
    <property type="entry name" value="AKR"/>
</dbReference>
<organism evidence="5 6">
    <name type="scientific">Anaerolinea thermophila</name>
    <dbReference type="NCBI Taxonomy" id="167964"/>
    <lineage>
        <taxon>Bacteria</taxon>
        <taxon>Bacillati</taxon>
        <taxon>Chloroflexota</taxon>
        <taxon>Anaerolineae</taxon>
        <taxon>Anaerolineales</taxon>
        <taxon>Anaerolineaceae</taxon>
        <taxon>Anaerolinea</taxon>
    </lineage>
</organism>
<accession>A0A124FMX8</accession>
<dbReference type="PANTHER" id="PTHR43150">
    <property type="entry name" value="HYPERKINETIC, ISOFORM M"/>
    <property type="match status" value="1"/>
</dbReference>
<dbReference type="Gene3D" id="3.20.20.100">
    <property type="entry name" value="NADP-dependent oxidoreductase domain"/>
    <property type="match status" value="1"/>
</dbReference>
<dbReference type="PANTHER" id="PTHR43150:SF2">
    <property type="entry name" value="HYPERKINETIC, ISOFORM M"/>
    <property type="match status" value="1"/>
</dbReference>
<dbReference type="InterPro" id="IPR023210">
    <property type="entry name" value="NADP_OxRdtase_dom"/>
</dbReference>
<evidence type="ECO:0000313" key="6">
    <source>
        <dbReference type="Proteomes" id="UP000064249"/>
    </source>
</evidence>
<sequence length="319" mass="36016">MHYRRLGKAGIKVSEISLGSWITFGDQIQENIAMDMVHAAYEKGINFFDCADVYASGRAETVLGNAIKEFPRETLVVSSKVFWPTFEGVNGKGLSRKHIMESIDATLKRMKLDYLDLYFCHRYDPDTTIEEVVQSMDMLVRSGKILYWGTSEWKAVHIVQAMEYANRTGLIGPAMEQPQYNLLRRTNVEENLEPLTHQYGLGLTTFSPLKNGILTGKYNNGIPEGSRATMENMGWMRDQITPETITKVKEFSKIAQEIDATPAQLAIAWVLHRKEVSSVITGASKVEQLDDNLDAAMLVEKLDESILDRIDTIFNGNHD</sequence>
<proteinExistence type="inferred from homology"/>
<keyword evidence="2" id="KW-0521">NADP</keyword>
<gene>
    <name evidence="5" type="ORF">XD73_0962</name>
</gene>
<reference evidence="5 6" key="1">
    <citation type="journal article" date="2015" name="MBio">
        <title>Genome-Resolved Metagenomic Analysis Reveals Roles for Candidate Phyla and Other Microbial Community Members in Biogeochemical Transformations in Oil Reservoirs.</title>
        <authorList>
            <person name="Hu P."/>
            <person name="Tom L."/>
            <person name="Singh A."/>
            <person name="Thomas B.C."/>
            <person name="Baker B.J."/>
            <person name="Piceno Y.M."/>
            <person name="Andersen G.L."/>
            <person name="Banfield J.F."/>
        </authorList>
    </citation>
    <scope>NUCLEOTIDE SEQUENCE [LARGE SCALE GENOMIC DNA]</scope>
    <source>
        <strain evidence="5">46_16</strain>
    </source>
</reference>
<dbReference type="PATRIC" id="fig|167964.4.peg.755"/>
<evidence type="ECO:0000256" key="2">
    <source>
        <dbReference type="ARBA" id="ARBA00022857"/>
    </source>
</evidence>
<comment type="similarity">
    <text evidence="1">Belongs to the shaker potassium channel beta subunit family.</text>
</comment>
<protein>
    <submittedName>
        <fullName evidence="5">Putative oxidoreductase</fullName>
    </submittedName>
</protein>
<evidence type="ECO:0000259" key="4">
    <source>
        <dbReference type="Pfam" id="PF00248"/>
    </source>
</evidence>
<dbReference type="GO" id="GO:0016491">
    <property type="term" value="F:oxidoreductase activity"/>
    <property type="evidence" value="ECO:0007669"/>
    <property type="project" value="UniProtKB-KW"/>
</dbReference>
<evidence type="ECO:0000256" key="3">
    <source>
        <dbReference type="ARBA" id="ARBA00023002"/>
    </source>
</evidence>
<dbReference type="InterPro" id="IPR005399">
    <property type="entry name" value="K_chnl_volt-dep_bsu_KCNAB-rel"/>
</dbReference>
<dbReference type="EMBL" id="LGFU01000061">
    <property type="protein sequence ID" value="KUK46166.1"/>
    <property type="molecule type" value="Genomic_DNA"/>
</dbReference>
<feature type="domain" description="NADP-dependent oxidoreductase" evidence="4">
    <location>
        <begin position="15"/>
        <end position="313"/>
    </location>
</feature>
<dbReference type="InterPro" id="IPR036812">
    <property type="entry name" value="NAD(P)_OxRdtase_dom_sf"/>
</dbReference>
<evidence type="ECO:0000256" key="1">
    <source>
        <dbReference type="ARBA" id="ARBA00006515"/>
    </source>
</evidence>